<dbReference type="GO" id="GO:0016791">
    <property type="term" value="F:phosphatase activity"/>
    <property type="evidence" value="ECO:0007669"/>
    <property type="project" value="InterPro"/>
</dbReference>
<dbReference type="EC" id="3.1.3.-" evidence="9"/>
<dbReference type="EMBL" id="CP003060">
    <property type="protein sequence ID" value="AEP30103.1"/>
    <property type="molecule type" value="Genomic_DNA"/>
</dbReference>
<feature type="active site" description="Nucleophile" evidence="10">
    <location>
        <position position="8"/>
    </location>
</feature>
<dbReference type="PANTHER" id="PTHR42891">
    <property type="entry name" value="D-GLYCERO-BETA-D-MANNO-HEPTOSE-1,7-BISPHOSPHATE 7-PHOSPHATASE"/>
    <property type="match status" value="1"/>
</dbReference>
<evidence type="ECO:0000313" key="14">
    <source>
        <dbReference type="EMBL" id="AEP30103.1"/>
    </source>
</evidence>
<dbReference type="AlphaFoldDB" id="G4QLJ7"/>
<dbReference type="InterPro" id="IPR023214">
    <property type="entry name" value="HAD_sf"/>
</dbReference>
<evidence type="ECO:0000256" key="5">
    <source>
        <dbReference type="ARBA" id="ARBA00022833"/>
    </source>
</evidence>
<name>G4QLJ7_GLANF</name>
<comment type="similarity">
    <text evidence="8 9">Belongs to the gmhB family.</text>
</comment>
<keyword evidence="13" id="KW-0460">Magnesium</keyword>
<dbReference type="InterPro" id="IPR004446">
    <property type="entry name" value="Heptose_bisP_phosphatase"/>
</dbReference>
<dbReference type="FunFam" id="3.40.50.1000:FF:000037">
    <property type="entry name" value="D,D-heptose 1,7-bisphosphate phosphatase"/>
    <property type="match status" value="1"/>
</dbReference>
<feature type="binding site" evidence="13">
    <location>
        <position position="91"/>
    </location>
    <ligand>
        <name>Zn(2+)</name>
        <dbReference type="ChEBI" id="CHEBI:29105"/>
    </ligand>
</feature>
<dbReference type="Gene3D" id="3.40.50.1000">
    <property type="entry name" value="HAD superfamily/HAD-like"/>
    <property type="match status" value="1"/>
</dbReference>
<feature type="binding site" evidence="13">
    <location>
        <position position="104"/>
    </location>
    <ligand>
        <name>Zn(2+)</name>
        <dbReference type="ChEBI" id="CHEBI:29105"/>
    </ligand>
</feature>
<accession>G4QLJ7</accession>
<dbReference type="NCBIfam" id="TIGR01656">
    <property type="entry name" value="Histidinol-ppas"/>
    <property type="match status" value="1"/>
</dbReference>
<feature type="binding site" evidence="13">
    <location>
        <position position="8"/>
    </location>
    <ligand>
        <name>Mg(2+)</name>
        <dbReference type="ChEBI" id="CHEBI:18420"/>
    </ligand>
</feature>
<evidence type="ECO:0000256" key="12">
    <source>
        <dbReference type="PIRSR" id="PIRSR004682-3"/>
    </source>
</evidence>
<feature type="site" description="Stabilizes the phosphoryl group" evidence="12">
    <location>
        <position position="50"/>
    </location>
</feature>
<evidence type="ECO:0000256" key="11">
    <source>
        <dbReference type="PIRSR" id="PIRSR004682-2"/>
    </source>
</evidence>
<dbReference type="OrthoDB" id="9781367at2"/>
<evidence type="ECO:0000256" key="9">
    <source>
        <dbReference type="PIRNR" id="PIRNR004682"/>
    </source>
</evidence>
<dbReference type="RefSeq" id="WP_014108977.1">
    <property type="nucleotide sequence ID" value="NC_016041.1"/>
</dbReference>
<evidence type="ECO:0000256" key="1">
    <source>
        <dbReference type="ARBA" id="ARBA00004496"/>
    </source>
</evidence>
<feature type="binding site" evidence="11">
    <location>
        <begin position="16"/>
        <end position="19"/>
    </location>
    <ligand>
        <name>substrate</name>
    </ligand>
</feature>
<feature type="binding site" evidence="11">
    <location>
        <begin position="50"/>
        <end position="53"/>
    </location>
    <ligand>
        <name>substrate</name>
    </ligand>
</feature>
<dbReference type="InterPro" id="IPR006549">
    <property type="entry name" value="HAD-SF_hydro_IIIA"/>
</dbReference>
<dbReference type="GO" id="GO:0046872">
    <property type="term" value="F:metal ion binding"/>
    <property type="evidence" value="ECO:0007669"/>
    <property type="project" value="UniProtKB-KW"/>
</dbReference>
<keyword evidence="3 13" id="KW-0479">Metal-binding</keyword>
<proteinExistence type="inferred from homology"/>
<feature type="site" description="Contributes to substrate recognition" evidence="12">
    <location>
        <position position="107"/>
    </location>
</feature>
<keyword evidence="2 9" id="KW-0963">Cytoplasm</keyword>
<dbReference type="eggNOG" id="COG0241">
    <property type="taxonomic scope" value="Bacteria"/>
</dbReference>
<feature type="active site" description="Proton donor" evidence="10">
    <location>
        <position position="10"/>
    </location>
</feature>
<reference evidence="14 15" key="1">
    <citation type="journal article" date="2011" name="J. Bacteriol.">
        <title>Complete genome sequence of seawater bacterium Glaciecola nitratireducens FR1064T.</title>
        <authorList>
            <person name="Bian F."/>
            <person name="Qin Q.L."/>
            <person name="Xie B.B."/>
            <person name="Shu Y.L."/>
            <person name="Zhang X.Y."/>
            <person name="Yu Y."/>
            <person name="Chen B."/>
            <person name="Chen X.L."/>
            <person name="Zhou B.C."/>
            <person name="Zhang Y.Z."/>
        </authorList>
    </citation>
    <scope>NUCLEOTIDE SEQUENCE [LARGE SCALE GENOMIC DNA]</scope>
    <source>
        <strain evidence="15">JCM 12485 / KCTC 12276 / FR1064</strain>
    </source>
</reference>
<sequence length="191" mass="21022">MNKALFLDRDGVINVNHGYVHLTTDFEFIDGIFDLVQRANEQGYKVIVVTNQSGIGRGMYTEADFERLSAWMVSQFAEKSAVIDDVLFCPHHPEAKLEQYRQVCECRKPKAGMLITAAVKHDISLANSIMVGDKLSDMEAAMTAGLGHAVWFNIECEDANKKSALALTATSRLSGKTSIAVTHSLSTILAR</sequence>
<comment type="cofactor">
    <cofactor evidence="13">
        <name>Zn(2+)</name>
        <dbReference type="ChEBI" id="CHEBI:29105"/>
    </cofactor>
</comment>
<evidence type="ECO:0000256" key="4">
    <source>
        <dbReference type="ARBA" id="ARBA00022801"/>
    </source>
</evidence>
<dbReference type="InterPro" id="IPR036412">
    <property type="entry name" value="HAD-like_sf"/>
</dbReference>
<feature type="binding site" evidence="13">
    <location>
        <position position="133"/>
    </location>
    <ligand>
        <name>Mg(2+)</name>
        <dbReference type="ChEBI" id="CHEBI:18420"/>
    </ligand>
</feature>
<dbReference type="NCBIfam" id="TIGR01662">
    <property type="entry name" value="HAD-SF-IIIA"/>
    <property type="match status" value="1"/>
</dbReference>
<keyword evidence="4 9" id="KW-0378">Hydrolase</keyword>
<dbReference type="InterPro" id="IPR006543">
    <property type="entry name" value="Histidinol-phos"/>
</dbReference>
<feature type="binding site" evidence="11">
    <location>
        <begin position="107"/>
        <end position="108"/>
    </location>
    <ligand>
        <name>substrate</name>
    </ligand>
</feature>
<feature type="binding site" evidence="11">
    <location>
        <begin position="8"/>
        <end position="10"/>
    </location>
    <ligand>
        <name>substrate</name>
    </ligand>
</feature>
<dbReference type="PIRSF" id="PIRSF004682">
    <property type="entry name" value="GmhB"/>
    <property type="match status" value="1"/>
</dbReference>
<evidence type="ECO:0000256" key="7">
    <source>
        <dbReference type="ARBA" id="ARBA00031828"/>
    </source>
</evidence>
<dbReference type="PANTHER" id="PTHR42891:SF1">
    <property type="entry name" value="D-GLYCERO-BETA-D-MANNO-HEPTOSE-1,7-BISPHOSPHATE 7-PHOSPHATASE"/>
    <property type="match status" value="1"/>
</dbReference>
<dbReference type="Proteomes" id="UP000009282">
    <property type="component" value="Chromosome"/>
</dbReference>
<keyword evidence="5 13" id="KW-0862">Zinc</keyword>
<comment type="subcellular location">
    <subcellularLocation>
        <location evidence="1 9">Cytoplasm</location>
    </subcellularLocation>
</comment>
<feature type="binding site" evidence="13">
    <location>
        <position position="10"/>
    </location>
    <ligand>
        <name>Mg(2+)</name>
        <dbReference type="ChEBI" id="CHEBI:18420"/>
    </ligand>
</feature>
<evidence type="ECO:0000256" key="2">
    <source>
        <dbReference type="ARBA" id="ARBA00022490"/>
    </source>
</evidence>
<dbReference type="NCBIfam" id="TIGR00213">
    <property type="entry name" value="GmhB_yaeD"/>
    <property type="match status" value="1"/>
</dbReference>
<feature type="binding site" evidence="13">
    <location>
        <position position="134"/>
    </location>
    <ligand>
        <name>Mg(2+)</name>
        <dbReference type="ChEBI" id="CHEBI:18420"/>
    </ligand>
</feature>
<dbReference type="STRING" id="1085623.GNIT_1994"/>
<feature type="site" description="Stabilizes the phosphoryl group" evidence="12">
    <location>
        <position position="108"/>
    </location>
</feature>
<evidence type="ECO:0000256" key="13">
    <source>
        <dbReference type="PIRSR" id="PIRSR004682-4"/>
    </source>
</evidence>
<dbReference type="GO" id="GO:0005975">
    <property type="term" value="P:carbohydrate metabolic process"/>
    <property type="evidence" value="ECO:0007669"/>
    <property type="project" value="InterPro"/>
</dbReference>
<organism evidence="14 15">
    <name type="scientific">Glaciecola nitratireducens (strain JCM 12485 / KCTC 12276 / FR1064)</name>
    <dbReference type="NCBI Taxonomy" id="1085623"/>
    <lineage>
        <taxon>Bacteria</taxon>
        <taxon>Pseudomonadati</taxon>
        <taxon>Pseudomonadota</taxon>
        <taxon>Gammaproteobacteria</taxon>
        <taxon>Alteromonadales</taxon>
        <taxon>Alteromonadaceae</taxon>
        <taxon>Brumicola</taxon>
    </lineage>
</organism>
<dbReference type="SUPFAM" id="SSF56784">
    <property type="entry name" value="HAD-like"/>
    <property type="match status" value="1"/>
</dbReference>
<gene>
    <name evidence="14" type="primary">gmhB</name>
    <name evidence="14" type="ordered locus">GNIT_1994</name>
</gene>
<dbReference type="Pfam" id="PF13242">
    <property type="entry name" value="Hydrolase_like"/>
    <property type="match status" value="1"/>
</dbReference>
<feature type="binding site" evidence="11">
    <location>
        <position position="134"/>
    </location>
    <ligand>
        <name>substrate</name>
    </ligand>
</feature>
<evidence type="ECO:0000256" key="10">
    <source>
        <dbReference type="PIRSR" id="PIRSR004682-1"/>
    </source>
</evidence>
<dbReference type="KEGG" id="gni:GNIT_1994"/>
<dbReference type="HOGENOM" id="CLU_085077_3_0_6"/>
<evidence type="ECO:0000256" key="3">
    <source>
        <dbReference type="ARBA" id="ARBA00022723"/>
    </source>
</evidence>
<keyword evidence="6 9" id="KW-0119">Carbohydrate metabolism</keyword>
<comment type="cofactor">
    <cofactor evidence="13">
        <name>Mg(2+)</name>
        <dbReference type="ChEBI" id="CHEBI:18420"/>
    </cofactor>
</comment>
<feature type="binding site" evidence="13">
    <location>
        <position position="106"/>
    </location>
    <ligand>
        <name>Zn(2+)</name>
        <dbReference type="ChEBI" id="CHEBI:29105"/>
    </ligand>
</feature>
<keyword evidence="15" id="KW-1185">Reference proteome</keyword>
<feature type="binding site" evidence="13">
    <location>
        <position position="89"/>
    </location>
    <ligand>
        <name>Zn(2+)</name>
        <dbReference type="ChEBI" id="CHEBI:29105"/>
    </ligand>
</feature>
<evidence type="ECO:0000256" key="6">
    <source>
        <dbReference type="ARBA" id="ARBA00023277"/>
    </source>
</evidence>
<dbReference type="GO" id="GO:0005737">
    <property type="term" value="C:cytoplasm"/>
    <property type="evidence" value="ECO:0007669"/>
    <property type="project" value="UniProtKB-SubCell"/>
</dbReference>
<evidence type="ECO:0000313" key="15">
    <source>
        <dbReference type="Proteomes" id="UP000009282"/>
    </source>
</evidence>
<dbReference type="CDD" id="cd07503">
    <property type="entry name" value="HAD_HisB-N"/>
    <property type="match status" value="1"/>
</dbReference>
<protein>
    <recommendedName>
        <fullName evidence="7 9">D,D-heptose 1,7-bisphosphate phosphatase</fullName>
        <ecNumber evidence="9">3.1.3.-</ecNumber>
    </recommendedName>
</protein>
<evidence type="ECO:0000256" key="8">
    <source>
        <dbReference type="ARBA" id="ARBA00061616"/>
    </source>
</evidence>
<dbReference type="NCBIfam" id="NF006506">
    <property type="entry name" value="PRK08942.1"/>
    <property type="match status" value="1"/>
</dbReference>